<evidence type="ECO:0000313" key="2">
    <source>
        <dbReference type="Proteomes" id="UP000192408"/>
    </source>
</evidence>
<protein>
    <submittedName>
        <fullName evidence="1">Uncharacterized conserved protein</fullName>
    </submittedName>
</protein>
<evidence type="ECO:0000313" key="1">
    <source>
        <dbReference type="EMBL" id="SMB81458.1"/>
    </source>
</evidence>
<dbReference type="STRING" id="1122938.SAMN05660772_01859"/>
<dbReference type="AlphaFoldDB" id="A0A1W1UK15"/>
<proteinExistence type="predicted"/>
<organism evidence="1 2">
    <name type="scientific">Pasteurella testudinis DSM 23072</name>
    <dbReference type="NCBI Taxonomy" id="1122938"/>
    <lineage>
        <taxon>Bacteria</taxon>
        <taxon>Pseudomonadati</taxon>
        <taxon>Pseudomonadota</taxon>
        <taxon>Gammaproteobacteria</taxon>
        <taxon>Pasteurellales</taxon>
        <taxon>Pasteurellaceae</taxon>
        <taxon>Pasteurella</taxon>
    </lineage>
</organism>
<reference evidence="2" key="1">
    <citation type="submission" date="2017-04" db="EMBL/GenBank/DDBJ databases">
        <authorList>
            <person name="Varghese N."/>
            <person name="Submissions S."/>
        </authorList>
    </citation>
    <scope>NUCLEOTIDE SEQUENCE [LARGE SCALE GENOMIC DNA]</scope>
    <source>
        <strain evidence="2">DSM 23072</strain>
    </source>
</reference>
<name>A0A1W1UK15_9PAST</name>
<dbReference type="Pfam" id="PF10065">
    <property type="entry name" value="DUF2303"/>
    <property type="match status" value="1"/>
</dbReference>
<dbReference type="Proteomes" id="UP000192408">
    <property type="component" value="Unassembled WGS sequence"/>
</dbReference>
<keyword evidence="2" id="KW-1185">Reference proteome</keyword>
<sequence>MEPEHEALFSVVNTRQLTQADVINFIEDNVHCITPMVNESAVDPLQALAAFRSLTINEAQSTTSELHDQAQSVSLLSGVEAASKKAHPLPTSLVFTYTPALGLQPQTIPLRVIVTADNGKAAIKLRPVQWSQHMKRITDDFESVLKAALDDSVTLYVADLN</sequence>
<gene>
    <name evidence="1" type="ORF">SAMN05660772_01859</name>
</gene>
<accession>A0A1W1UK15</accession>
<dbReference type="EMBL" id="FWWV01000006">
    <property type="protein sequence ID" value="SMB81458.1"/>
    <property type="molecule type" value="Genomic_DNA"/>
</dbReference>
<dbReference type="InterPro" id="IPR019276">
    <property type="entry name" value="DUF2303"/>
</dbReference>